<dbReference type="EMBL" id="BAABGX010000001">
    <property type="protein sequence ID" value="GAA4301986.1"/>
    <property type="molecule type" value="Genomic_DNA"/>
</dbReference>
<keyword evidence="2" id="KW-1185">Reference proteome</keyword>
<dbReference type="Proteomes" id="UP001501844">
    <property type="component" value="Unassembled WGS sequence"/>
</dbReference>
<sequence>MTVGAAPCVSWVAVPAEAELSLEAEVLAVGWQLARTKPKTAVRKMEYVIIISLTNTDSYL</sequence>
<accession>A0ABP8FEL3</accession>
<name>A0ABP8FEL3_9BACT</name>
<evidence type="ECO:0000313" key="1">
    <source>
        <dbReference type="EMBL" id="GAA4301986.1"/>
    </source>
</evidence>
<proteinExistence type="predicted"/>
<evidence type="ECO:0000313" key="2">
    <source>
        <dbReference type="Proteomes" id="UP001501844"/>
    </source>
</evidence>
<gene>
    <name evidence="1" type="ORF">GCM10023183_13530</name>
</gene>
<reference evidence="2" key="1">
    <citation type="journal article" date="2019" name="Int. J. Syst. Evol. Microbiol.">
        <title>The Global Catalogue of Microorganisms (GCM) 10K type strain sequencing project: providing services to taxonomists for standard genome sequencing and annotation.</title>
        <authorList>
            <consortium name="The Broad Institute Genomics Platform"/>
            <consortium name="The Broad Institute Genome Sequencing Center for Infectious Disease"/>
            <person name="Wu L."/>
            <person name="Ma J."/>
        </authorList>
    </citation>
    <scope>NUCLEOTIDE SEQUENCE [LARGE SCALE GENOMIC DNA]</scope>
    <source>
        <strain evidence="2">JCM 17917</strain>
    </source>
</reference>
<comment type="caution">
    <text evidence="1">The sequence shown here is derived from an EMBL/GenBank/DDBJ whole genome shotgun (WGS) entry which is preliminary data.</text>
</comment>
<organism evidence="1 2">
    <name type="scientific">Nibribacter koreensis</name>
    <dbReference type="NCBI Taxonomy" id="1084519"/>
    <lineage>
        <taxon>Bacteria</taxon>
        <taxon>Pseudomonadati</taxon>
        <taxon>Bacteroidota</taxon>
        <taxon>Cytophagia</taxon>
        <taxon>Cytophagales</taxon>
        <taxon>Hymenobacteraceae</taxon>
        <taxon>Nibribacter</taxon>
    </lineage>
</organism>
<protein>
    <submittedName>
        <fullName evidence="1">Uncharacterized protein</fullName>
    </submittedName>
</protein>